<protein>
    <submittedName>
        <fullName evidence="5">Unannotated protein</fullName>
    </submittedName>
</protein>
<evidence type="ECO:0000256" key="3">
    <source>
        <dbReference type="ARBA" id="ARBA00023163"/>
    </source>
</evidence>
<evidence type="ECO:0000313" key="5">
    <source>
        <dbReference type="EMBL" id="CAB4937675.1"/>
    </source>
</evidence>
<dbReference type="InterPro" id="IPR036390">
    <property type="entry name" value="WH_DNA-bd_sf"/>
</dbReference>
<dbReference type="PROSITE" id="PS51118">
    <property type="entry name" value="HTH_HXLR"/>
    <property type="match status" value="1"/>
</dbReference>
<evidence type="ECO:0000259" key="4">
    <source>
        <dbReference type="PROSITE" id="PS51118"/>
    </source>
</evidence>
<gene>
    <name evidence="5" type="ORF">UFOPK3564_02749</name>
</gene>
<dbReference type="PANTHER" id="PTHR33204">
    <property type="entry name" value="TRANSCRIPTIONAL REGULATOR, MARR FAMILY"/>
    <property type="match status" value="1"/>
</dbReference>
<keyword evidence="2" id="KW-0238">DNA-binding</keyword>
<proteinExistence type="predicted"/>
<keyword evidence="3" id="KW-0804">Transcription</keyword>
<dbReference type="InterPro" id="IPR036388">
    <property type="entry name" value="WH-like_DNA-bd_sf"/>
</dbReference>
<evidence type="ECO:0000256" key="2">
    <source>
        <dbReference type="ARBA" id="ARBA00023125"/>
    </source>
</evidence>
<accession>A0A6J7J395</accession>
<keyword evidence="1" id="KW-0805">Transcription regulation</keyword>
<dbReference type="AlphaFoldDB" id="A0A6J7J395"/>
<dbReference type="GO" id="GO:0003677">
    <property type="term" value="F:DNA binding"/>
    <property type="evidence" value="ECO:0007669"/>
    <property type="project" value="UniProtKB-KW"/>
</dbReference>
<dbReference type="PANTHER" id="PTHR33204:SF18">
    <property type="entry name" value="TRANSCRIPTIONAL REGULATORY PROTEIN"/>
    <property type="match status" value="1"/>
</dbReference>
<dbReference type="InterPro" id="IPR002577">
    <property type="entry name" value="HTH_HxlR"/>
</dbReference>
<feature type="domain" description="HTH hxlR-type" evidence="4">
    <location>
        <begin position="11"/>
        <end position="110"/>
    </location>
</feature>
<dbReference type="Pfam" id="PF01638">
    <property type="entry name" value="HxlR"/>
    <property type="match status" value="1"/>
</dbReference>
<dbReference type="SUPFAM" id="SSF46785">
    <property type="entry name" value="Winged helix' DNA-binding domain"/>
    <property type="match status" value="1"/>
</dbReference>
<sequence>MDLRDLDSSTCSVARSLEIVGRPWVLLVLREAFYGLRRFSDIQEHLGVSRSVLAARLDEMVEEGLLERRPYREPGRRERTEYVLADKGRDLYPVIVALRQWGDRHLAGDDGVPVHAEHAGCGASVRAELVCEAGHVVDSGDVERRPGPGMRRRDAVAG</sequence>
<name>A0A6J7J395_9ZZZZ</name>
<evidence type="ECO:0000256" key="1">
    <source>
        <dbReference type="ARBA" id="ARBA00023015"/>
    </source>
</evidence>
<dbReference type="EMBL" id="CAFBMK010000214">
    <property type="protein sequence ID" value="CAB4937675.1"/>
    <property type="molecule type" value="Genomic_DNA"/>
</dbReference>
<organism evidence="5">
    <name type="scientific">freshwater metagenome</name>
    <dbReference type="NCBI Taxonomy" id="449393"/>
    <lineage>
        <taxon>unclassified sequences</taxon>
        <taxon>metagenomes</taxon>
        <taxon>ecological metagenomes</taxon>
    </lineage>
</organism>
<reference evidence="5" key="1">
    <citation type="submission" date="2020-05" db="EMBL/GenBank/DDBJ databases">
        <authorList>
            <person name="Chiriac C."/>
            <person name="Salcher M."/>
            <person name="Ghai R."/>
            <person name="Kavagutti S V."/>
        </authorList>
    </citation>
    <scope>NUCLEOTIDE SEQUENCE</scope>
</reference>
<dbReference type="Gene3D" id="1.10.10.10">
    <property type="entry name" value="Winged helix-like DNA-binding domain superfamily/Winged helix DNA-binding domain"/>
    <property type="match status" value="1"/>
</dbReference>